<evidence type="ECO:0000259" key="5">
    <source>
        <dbReference type="Pfam" id="PF00725"/>
    </source>
</evidence>
<dbReference type="PANTHER" id="PTHR48075:SF5">
    <property type="entry name" value="3-HYDROXYBUTYRYL-COA DEHYDROGENASE"/>
    <property type="match status" value="1"/>
</dbReference>
<proteinExistence type="inferred from homology"/>
<comment type="similarity">
    <text evidence="1">Belongs to the 3-hydroxyacyl-CoA dehydrogenase family.</text>
</comment>
<dbReference type="InterPro" id="IPR006180">
    <property type="entry name" value="3-OHacyl-CoA_DH_CS"/>
</dbReference>
<dbReference type="GO" id="GO:0008691">
    <property type="term" value="F:3-hydroxybutyryl-CoA dehydrogenase activity"/>
    <property type="evidence" value="ECO:0007669"/>
    <property type="project" value="TreeGrafter"/>
</dbReference>
<dbReference type="Proteomes" id="UP000321485">
    <property type="component" value="Unassembled WGS sequence"/>
</dbReference>
<dbReference type="PANTHER" id="PTHR48075">
    <property type="entry name" value="3-HYDROXYACYL-COA DEHYDROGENASE FAMILY PROTEIN"/>
    <property type="match status" value="1"/>
</dbReference>
<sequence>MENSSPRSARTVVVGGGTMGADVAVVLARGGAQVTVVDPHAARREHLRPHIAQELAAAGQATHAGPVQVCASLQDVDWNGVVLVVECITEQLAAKQKLFAELETVAPPNAVLASNSSGFPISAIAQGLGTAQRMLGLHFFMPAHLVPLVEVVLGERSDPALGTWLHAFMRGCGSVPVLVKKDKPGFLANRMQHALSREAFALIDEGIASPEDVDAAVRFGFGFRFLAAGPVLQRDHAGIEVHTAAAATMYPTLSNTDVPAQALRDKVAQGQLGMKTGKGFFDWPEDRKRAERTRYDTLLRQGLALLASELPTIEPPTDTSQTDTPTTTGARA</sequence>
<dbReference type="InterPro" id="IPR022694">
    <property type="entry name" value="3-OHacyl-CoA_DH"/>
</dbReference>
<organism evidence="7 8">
    <name type="scientific">Acidovorax delafieldii</name>
    <name type="common">Pseudomonas delafieldii</name>
    <dbReference type="NCBI Taxonomy" id="47920"/>
    <lineage>
        <taxon>Bacteria</taxon>
        <taxon>Pseudomonadati</taxon>
        <taxon>Pseudomonadota</taxon>
        <taxon>Betaproteobacteria</taxon>
        <taxon>Burkholderiales</taxon>
        <taxon>Comamonadaceae</taxon>
        <taxon>Acidovorax</taxon>
    </lineage>
</organism>
<dbReference type="InterPro" id="IPR036291">
    <property type="entry name" value="NAD(P)-bd_dom_sf"/>
</dbReference>
<evidence type="ECO:0000313" key="7">
    <source>
        <dbReference type="EMBL" id="TWG40838.1"/>
    </source>
</evidence>
<name>A0A561XXL1_ACIDE</name>
<dbReference type="InterPro" id="IPR006108">
    <property type="entry name" value="3HC_DH_C"/>
</dbReference>
<keyword evidence="2" id="KW-0560">Oxidoreductase</keyword>
<feature type="domain" description="3-hydroxyacyl-CoA dehydrogenase NAD binding" evidence="6">
    <location>
        <begin position="12"/>
        <end position="181"/>
    </location>
</feature>
<dbReference type="Pfam" id="PF00725">
    <property type="entry name" value="3HCDH"/>
    <property type="match status" value="1"/>
</dbReference>
<feature type="site" description="Important for catalytic activity" evidence="3">
    <location>
        <position position="138"/>
    </location>
</feature>
<dbReference type="InterPro" id="IPR008927">
    <property type="entry name" value="6-PGluconate_DH-like_C_sf"/>
</dbReference>
<comment type="caution">
    <text evidence="7">The sequence shown here is derived from an EMBL/GenBank/DDBJ whole genome shotgun (WGS) entry which is preliminary data.</text>
</comment>
<dbReference type="Pfam" id="PF02737">
    <property type="entry name" value="3HCDH_N"/>
    <property type="match status" value="1"/>
</dbReference>
<dbReference type="InterPro" id="IPR006176">
    <property type="entry name" value="3-OHacyl-CoA_DH_NAD-bd"/>
</dbReference>
<protein>
    <submittedName>
        <fullName evidence="7">3-hydroxybutyryl-CoA dehydrogenase</fullName>
    </submittedName>
</protein>
<evidence type="ECO:0000256" key="3">
    <source>
        <dbReference type="PIRSR" id="PIRSR000105-1"/>
    </source>
</evidence>
<feature type="compositionally biased region" description="Low complexity" evidence="4">
    <location>
        <begin position="315"/>
        <end position="332"/>
    </location>
</feature>
<feature type="domain" description="3-hydroxyacyl-CoA dehydrogenase C-terminal" evidence="5">
    <location>
        <begin position="185"/>
        <end position="283"/>
    </location>
</feature>
<evidence type="ECO:0000256" key="1">
    <source>
        <dbReference type="ARBA" id="ARBA00009463"/>
    </source>
</evidence>
<accession>A0A561XXL1</accession>
<dbReference type="SUPFAM" id="SSF51735">
    <property type="entry name" value="NAD(P)-binding Rossmann-fold domains"/>
    <property type="match status" value="1"/>
</dbReference>
<gene>
    <name evidence="7" type="ORF">ATF69_0343</name>
</gene>
<evidence type="ECO:0000256" key="4">
    <source>
        <dbReference type="SAM" id="MobiDB-lite"/>
    </source>
</evidence>
<dbReference type="EMBL" id="VJWE01000003">
    <property type="protein sequence ID" value="TWG40838.1"/>
    <property type="molecule type" value="Genomic_DNA"/>
</dbReference>
<evidence type="ECO:0000313" key="8">
    <source>
        <dbReference type="Proteomes" id="UP000321485"/>
    </source>
</evidence>
<dbReference type="GO" id="GO:0006635">
    <property type="term" value="P:fatty acid beta-oxidation"/>
    <property type="evidence" value="ECO:0007669"/>
    <property type="project" value="TreeGrafter"/>
</dbReference>
<dbReference type="Gene3D" id="3.40.50.720">
    <property type="entry name" value="NAD(P)-binding Rossmann-like Domain"/>
    <property type="match status" value="1"/>
</dbReference>
<dbReference type="InterPro" id="IPR013328">
    <property type="entry name" value="6PGD_dom2"/>
</dbReference>
<dbReference type="PIRSF" id="PIRSF000105">
    <property type="entry name" value="HCDH"/>
    <property type="match status" value="1"/>
</dbReference>
<dbReference type="AlphaFoldDB" id="A0A561XXL1"/>
<dbReference type="Gene3D" id="1.10.1040.10">
    <property type="entry name" value="N-(1-d-carboxylethyl)-l-norvaline Dehydrogenase, domain 2"/>
    <property type="match status" value="1"/>
</dbReference>
<reference evidence="7 8" key="1">
    <citation type="journal article" date="2015" name="Stand. Genomic Sci.">
        <title>Genomic Encyclopedia of Bacterial and Archaeal Type Strains, Phase III: the genomes of soil and plant-associated and newly described type strains.</title>
        <authorList>
            <person name="Whitman W.B."/>
            <person name="Woyke T."/>
            <person name="Klenk H.P."/>
            <person name="Zhou Y."/>
            <person name="Lilburn T.G."/>
            <person name="Beck B.J."/>
            <person name="De Vos P."/>
            <person name="Vandamme P."/>
            <person name="Eisen J.A."/>
            <person name="Garrity G."/>
            <person name="Hugenholtz P."/>
            <person name="Kyrpides N.C."/>
        </authorList>
    </citation>
    <scope>NUCLEOTIDE SEQUENCE [LARGE SCALE GENOMIC DNA]</scope>
    <source>
        <strain evidence="7 8">DSM 64</strain>
    </source>
</reference>
<evidence type="ECO:0000259" key="6">
    <source>
        <dbReference type="Pfam" id="PF02737"/>
    </source>
</evidence>
<evidence type="ECO:0000256" key="2">
    <source>
        <dbReference type="ARBA" id="ARBA00023002"/>
    </source>
</evidence>
<dbReference type="GO" id="GO:0070403">
    <property type="term" value="F:NAD+ binding"/>
    <property type="evidence" value="ECO:0007669"/>
    <property type="project" value="InterPro"/>
</dbReference>
<feature type="region of interest" description="Disordered" evidence="4">
    <location>
        <begin position="309"/>
        <end position="332"/>
    </location>
</feature>
<dbReference type="SUPFAM" id="SSF48179">
    <property type="entry name" value="6-phosphogluconate dehydrogenase C-terminal domain-like"/>
    <property type="match status" value="1"/>
</dbReference>
<dbReference type="PROSITE" id="PS00067">
    <property type="entry name" value="3HCDH"/>
    <property type="match status" value="1"/>
</dbReference>